<dbReference type="Proteomes" id="UP001294412">
    <property type="component" value="Unassembled WGS sequence"/>
</dbReference>
<evidence type="ECO:0000256" key="3">
    <source>
        <dbReference type="ARBA" id="ARBA00022989"/>
    </source>
</evidence>
<dbReference type="PANTHER" id="PTHR37422:SF13">
    <property type="entry name" value="LIPOPOLYSACCHARIDE BIOSYNTHESIS PROTEIN PA4999-RELATED"/>
    <property type="match status" value="1"/>
</dbReference>
<keyword evidence="4 5" id="KW-0472">Membrane</keyword>
<keyword evidence="2 5" id="KW-0812">Transmembrane</keyword>
<dbReference type="EMBL" id="JAXLPB010000003">
    <property type="protein sequence ID" value="MDY8109432.1"/>
    <property type="molecule type" value="Genomic_DNA"/>
</dbReference>
<evidence type="ECO:0000313" key="7">
    <source>
        <dbReference type="EMBL" id="MDY8109432.1"/>
    </source>
</evidence>
<reference evidence="7 8" key="1">
    <citation type="submission" date="2023-12" db="EMBL/GenBank/DDBJ databases">
        <title>Description of Novel Strain Fulvimarina sp. 2208YS6-2-32 isolated from Uroteuthis (Photololigo) edulis.</title>
        <authorList>
            <person name="Park J.-S."/>
        </authorList>
    </citation>
    <scope>NUCLEOTIDE SEQUENCE [LARGE SCALE GENOMIC DNA]</scope>
    <source>
        <strain evidence="7 8">2208YS6-2-32</strain>
    </source>
</reference>
<feature type="transmembrane region" description="Helical" evidence="5">
    <location>
        <begin position="201"/>
        <end position="231"/>
    </location>
</feature>
<evidence type="ECO:0000259" key="6">
    <source>
        <dbReference type="Pfam" id="PF04932"/>
    </source>
</evidence>
<dbReference type="Pfam" id="PF04932">
    <property type="entry name" value="Wzy_C"/>
    <property type="match status" value="1"/>
</dbReference>
<feature type="transmembrane region" description="Helical" evidence="5">
    <location>
        <begin position="386"/>
        <end position="407"/>
    </location>
</feature>
<organism evidence="7 8">
    <name type="scientific">Fulvimarina uroteuthidis</name>
    <dbReference type="NCBI Taxonomy" id="3098149"/>
    <lineage>
        <taxon>Bacteria</taxon>
        <taxon>Pseudomonadati</taxon>
        <taxon>Pseudomonadota</taxon>
        <taxon>Alphaproteobacteria</taxon>
        <taxon>Hyphomicrobiales</taxon>
        <taxon>Aurantimonadaceae</taxon>
        <taxon>Fulvimarina</taxon>
    </lineage>
</organism>
<comment type="caution">
    <text evidence="7">The sequence shown here is derived from an EMBL/GenBank/DDBJ whole genome shotgun (WGS) entry which is preliminary data.</text>
</comment>
<evidence type="ECO:0000256" key="5">
    <source>
        <dbReference type="SAM" id="Phobius"/>
    </source>
</evidence>
<feature type="transmembrane region" description="Helical" evidence="5">
    <location>
        <begin position="251"/>
        <end position="272"/>
    </location>
</feature>
<feature type="domain" description="O-antigen ligase-related" evidence="6">
    <location>
        <begin position="203"/>
        <end position="362"/>
    </location>
</feature>
<feature type="transmembrane region" description="Helical" evidence="5">
    <location>
        <begin position="170"/>
        <end position="189"/>
    </location>
</feature>
<feature type="transmembrane region" description="Helical" evidence="5">
    <location>
        <begin position="108"/>
        <end position="124"/>
    </location>
</feature>
<dbReference type="InterPro" id="IPR007016">
    <property type="entry name" value="O-antigen_ligase-rel_domated"/>
</dbReference>
<evidence type="ECO:0000256" key="2">
    <source>
        <dbReference type="ARBA" id="ARBA00022692"/>
    </source>
</evidence>
<keyword evidence="8" id="KW-1185">Reference proteome</keyword>
<feature type="transmembrane region" description="Helical" evidence="5">
    <location>
        <begin position="350"/>
        <end position="374"/>
    </location>
</feature>
<dbReference type="PANTHER" id="PTHR37422">
    <property type="entry name" value="TEICHURONIC ACID BIOSYNTHESIS PROTEIN TUAE"/>
    <property type="match status" value="1"/>
</dbReference>
<dbReference type="InterPro" id="IPR051533">
    <property type="entry name" value="WaaL-like"/>
</dbReference>
<keyword evidence="3 5" id="KW-1133">Transmembrane helix</keyword>
<comment type="subcellular location">
    <subcellularLocation>
        <location evidence="1">Membrane</location>
        <topology evidence="1">Multi-pass membrane protein</topology>
    </subcellularLocation>
</comment>
<name>A0ABU5I253_9HYPH</name>
<evidence type="ECO:0000256" key="4">
    <source>
        <dbReference type="ARBA" id="ARBA00023136"/>
    </source>
</evidence>
<protein>
    <submittedName>
        <fullName evidence="7">O-antigen ligase family protein</fullName>
    </submittedName>
</protein>
<feature type="transmembrane region" description="Helical" evidence="5">
    <location>
        <begin position="35"/>
        <end position="59"/>
    </location>
</feature>
<evidence type="ECO:0000313" key="8">
    <source>
        <dbReference type="Proteomes" id="UP001294412"/>
    </source>
</evidence>
<evidence type="ECO:0000256" key="1">
    <source>
        <dbReference type="ARBA" id="ARBA00004141"/>
    </source>
</evidence>
<dbReference type="GO" id="GO:0016874">
    <property type="term" value="F:ligase activity"/>
    <property type="evidence" value="ECO:0007669"/>
    <property type="project" value="UniProtKB-KW"/>
</dbReference>
<accession>A0ABU5I253</accession>
<keyword evidence="7" id="KW-0436">Ligase</keyword>
<gene>
    <name evidence="7" type="ORF">U0C82_09795</name>
</gene>
<feature type="transmembrane region" description="Helical" evidence="5">
    <location>
        <begin position="79"/>
        <end position="96"/>
    </location>
</feature>
<sequence length="444" mass="46657">MVQDSDGRKSGFDALARLCNPPSDGMGERNRTAIAITYAMVPLAGSLTSLCIVLLWIWAGISLVVGRLAWRPLGAAAPLVWSQVAFFLALAAGDFINGDPLIAARDSFLRLFFLMPVLAVHRVALTRPSAVFDAVFRGAAIGGVIVPFVAIAVIAVTGEIRAQGFAGNPGPLSIVCLLTTGLALLGLRATQSTAWNALACLGAFGAGLTVVMTGMRGAWPALLPVLAIALWHRRSDIAIVWSGIARMQKTVAVLGLAALAALGVVLGGDYIVDRSLLLARDFEVLFASADVATTVSLRAEMYQAGMQAFWQRPLFGWGQDGLPGAVSPFLGSLYGGGFFFTHLHNGFLTVGVQAGLVGIAALCAALLSPVVCAWRRRDEEAGATRLAVSLVLVTAFLIPGLTNIMFFHDILDAVWALSVWTIAGTLMADTERTAGTAGSGRERP</sequence>
<proteinExistence type="predicted"/>
<feature type="transmembrane region" description="Helical" evidence="5">
    <location>
        <begin position="136"/>
        <end position="158"/>
    </location>
</feature>